<feature type="domain" description="Aminoacyl-transfer RNA synthetases class-II family profile" evidence="13">
    <location>
        <begin position="1"/>
        <end position="327"/>
    </location>
</feature>
<dbReference type="KEGG" id="mrk:FIT61_02830"/>
<dbReference type="GO" id="GO:0006427">
    <property type="term" value="P:histidyl-tRNA aminoacylation"/>
    <property type="evidence" value="ECO:0007669"/>
    <property type="project" value="UniProtKB-UniRule"/>
</dbReference>
<dbReference type="InterPro" id="IPR006195">
    <property type="entry name" value="aa-tRNA-synth_II"/>
</dbReference>
<dbReference type="NCBIfam" id="TIGR00442">
    <property type="entry name" value="hisS"/>
    <property type="match status" value="1"/>
</dbReference>
<keyword evidence="8 11" id="KW-0648">Protein biosynthesis</keyword>
<comment type="catalytic activity">
    <reaction evidence="10 11">
        <text>tRNA(His) + L-histidine + ATP = L-histidyl-tRNA(His) + AMP + diphosphate + H(+)</text>
        <dbReference type="Rhea" id="RHEA:17313"/>
        <dbReference type="Rhea" id="RHEA-COMP:9665"/>
        <dbReference type="Rhea" id="RHEA-COMP:9689"/>
        <dbReference type="ChEBI" id="CHEBI:15378"/>
        <dbReference type="ChEBI" id="CHEBI:30616"/>
        <dbReference type="ChEBI" id="CHEBI:33019"/>
        <dbReference type="ChEBI" id="CHEBI:57595"/>
        <dbReference type="ChEBI" id="CHEBI:78442"/>
        <dbReference type="ChEBI" id="CHEBI:78527"/>
        <dbReference type="ChEBI" id="CHEBI:456215"/>
        <dbReference type="EC" id="6.1.1.21"/>
    </reaction>
</comment>
<dbReference type="SUPFAM" id="SSF52954">
    <property type="entry name" value="Class II aaRS ABD-related"/>
    <property type="match status" value="1"/>
</dbReference>
<name>A0AAF1D7K6_9PROT</name>
<dbReference type="FunFam" id="3.30.930.10:FF:000005">
    <property type="entry name" value="Histidine--tRNA ligase"/>
    <property type="match status" value="1"/>
</dbReference>
<dbReference type="EMBL" id="CP040986">
    <property type="protein sequence ID" value="QDD13395.1"/>
    <property type="molecule type" value="Genomic_DNA"/>
</dbReference>
<dbReference type="PANTHER" id="PTHR43707">
    <property type="entry name" value="HISTIDYL-TRNA SYNTHETASE"/>
    <property type="match status" value="1"/>
</dbReference>
<dbReference type="RefSeq" id="WP_139883118.1">
    <property type="nucleotide sequence ID" value="NZ_CP040986.1"/>
</dbReference>
<evidence type="ECO:0000256" key="12">
    <source>
        <dbReference type="PIRSR" id="PIRSR001549-1"/>
    </source>
</evidence>
<proteinExistence type="inferred from homology"/>
<keyword evidence="7 11" id="KW-0067">ATP-binding</keyword>
<evidence type="ECO:0000256" key="11">
    <source>
        <dbReference type="HAMAP-Rule" id="MF_00127"/>
    </source>
</evidence>
<dbReference type="AlphaFoldDB" id="A0AAF1D7K6"/>
<evidence type="ECO:0000313" key="15">
    <source>
        <dbReference type="Proteomes" id="UP000312102"/>
    </source>
</evidence>
<keyword evidence="9 11" id="KW-0030">Aminoacyl-tRNA synthetase</keyword>
<evidence type="ECO:0000256" key="9">
    <source>
        <dbReference type="ARBA" id="ARBA00023146"/>
    </source>
</evidence>
<organism evidence="14 15">
    <name type="scientific">Candidatus Methylopumilus rimovensis</name>
    <dbReference type="NCBI Taxonomy" id="2588535"/>
    <lineage>
        <taxon>Bacteria</taxon>
        <taxon>Pseudomonadati</taxon>
        <taxon>Pseudomonadota</taxon>
        <taxon>Betaproteobacteria</taxon>
        <taxon>Nitrosomonadales</taxon>
        <taxon>Methylophilaceae</taxon>
        <taxon>Candidatus Methylopumilus</taxon>
    </lineage>
</organism>
<dbReference type="GO" id="GO:0005737">
    <property type="term" value="C:cytoplasm"/>
    <property type="evidence" value="ECO:0007669"/>
    <property type="project" value="UniProtKB-SubCell"/>
</dbReference>
<dbReference type="Gene3D" id="3.40.50.800">
    <property type="entry name" value="Anticodon-binding domain"/>
    <property type="match status" value="1"/>
</dbReference>
<evidence type="ECO:0000256" key="1">
    <source>
        <dbReference type="ARBA" id="ARBA00004496"/>
    </source>
</evidence>
<feature type="binding site" evidence="12">
    <location>
        <position position="114"/>
    </location>
    <ligand>
        <name>L-histidine</name>
        <dbReference type="ChEBI" id="CHEBI:57595"/>
    </ligand>
</feature>
<comment type="subcellular location">
    <subcellularLocation>
        <location evidence="1 11">Cytoplasm</location>
    </subcellularLocation>
</comment>
<dbReference type="GO" id="GO:0004821">
    <property type="term" value="F:histidine-tRNA ligase activity"/>
    <property type="evidence" value="ECO:0007669"/>
    <property type="project" value="UniProtKB-UniRule"/>
</dbReference>
<dbReference type="InterPro" id="IPR004516">
    <property type="entry name" value="HisRS/HisZ"/>
</dbReference>
<evidence type="ECO:0000256" key="3">
    <source>
        <dbReference type="ARBA" id="ARBA00011738"/>
    </source>
</evidence>
<feature type="binding site" evidence="12">
    <location>
        <position position="132"/>
    </location>
    <ligand>
        <name>L-histidine</name>
        <dbReference type="ChEBI" id="CHEBI:57595"/>
    </ligand>
</feature>
<protein>
    <recommendedName>
        <fullName evidence="11">Histidine--tRNA ligase</fullName>
        <ecNumber evidence="11">6.1.1.21</ecNumber>
    </recommendedName>
    <alternativeName>
        <fullName evidence="11">Histidyl-tRNA synthetase</fullName>
        <shortName evidence="11">HisRS</shortName>
    </alternativeName>
</protein>
<dbReference type="PANTHER" id="PTHR43707:SF1">
    <property type="entry name" value="HISTIDINE--TRNA LIGASE, MITOCHONDRIAL-RELATED"/>
    <property type="match status" value="1"/>
</dbReference>
<sequence length="421" mass="47819">MSKKLQSIKGFYDVLPDKTPLWHFVEDKIREVLNLYAYEKINLPIVEPTSLFVDSVGTHTDIVEKEMYSWVDPLNEDQLTLRPEGTAGCVRAVIEHNLTYNGSIRLWYQGPMFRHENVQKGRQRQFNQVGVEAFGFSDPNIDAEQILLLARLWKALDIKDVELHINSIGDPEDRLTYRAELIRYFETHQDVLDEDAKRRLHQNPLRILDSKNPAMQTMIEGAPKLSEYLNTEAKAHFESVCGYLKEAGIPFTLNHRLVRGLDYYNRTVYEWVTHRLGSQGTIAGGGRYDYLIERLGGDKTPALGFGIGLERIILLLEDMGVVLQNEPNIYLVNVGDLAEKYALKLSETLRSHGLKVVLNSGGSSFKSQMKRADKSGAAFAVILGDDEMKEGVAQVKSLRVENQQSKIKLDELATFFLKQTS</sequence>
<reference evidence="14 15" key="1">
    <citation type="journal article" date="2019" name="ISME J.">
        <title>Evolution in action: habitat transition from sediment to the pelagial leads to genome streamlining in Methylophilaceae.</title>
        <authorList>
            <person name="Salcher M."/>
            <person name="Schaefle D."/>
            <person name="Kaspar M."/>
            <person name="Neuenschwander S.M."/>
            <person name="Ghai R."/>
        </authorList>
    </citation>
    <scope>NUCLEOTIDE SEQUENCE [LARGE SCALE GENOMIC DNA]</scope>
    <source>
        <strain evidence="14 15">MMS-RI-1</strain>
    </source>
</reference>
<evidence type="ECO:0000313" key="14">
    <source>
        <dbReference type="EMBL" id="QDD13395.1"/>
    </source>
</evidence>
<evidence type="ECO:0000256" key="2">
    <source>
        <dbReference type="ARBA" id="ARBA00008226"/>
    </source>
</evidence>
<dbReference type="Proteomes" id="UP000312102">
    <property type="component" value="Chromosome"/>
</dbReference>
<keyword evidence="4 11" id="KW-0963">Cytoplasm</keyword>
<keyword evidence="15" id="KW-1185">Reference proteome</keyword>
<dbReference type="PROSITE" id="PS50862">
    <property type="entry name" value="AA_TRNA_LIGASE_II"/>
    <property type="match status" value="1"/>
</dbReference>
<dbReference type="InterPro" id="IPR033656">
    <property type="entry name" value="HisRS_anticodon"/>
</dbReference>
<feature type="binding site" evidence="12">
    <location>
        <position position="259"/>
    </location>
    <ligand>
        <name>L-histidine</name>
        <dbReference type="ChEBI" id="CHEBI:57595"/>
    </ligand>
</feature>
<accession>A0AAF1D7K6</accession>
<feature type="binding site" evidence="12">
    <location>
        <begin position="84"/>
        <end position="86"/>
    </location>
    <ligand>
        <name>L-histidine</name>
        <dbReference type="ChEBI" id="CHEBI:57595"/>
    </ligand>
</feature>
<evidence type="ECO:0000256" key="10">
    <source>
        <dbReference type="ARBA" id="ARBA00047639"/>
    </source>
</evidence>
<evidence type="ECO:0000259" key="13">
    <source>
        <dbReference type="PROSITE" id="PS50862"/>
    </source>
</evidence>
<dbReference type="EC" id="6.1.1.21" evidence="11"/>
<dbReference type="Pfam" id="PF13393">
    <property type="entry name" value="tRNA-synt_His"/>
    <property type="match status" value="1"/>
</dbReference>
<dbReference type="PIRSF" id="PIRSF001549">
    <property type="entry name" value="His-tRNA_synth"/>
    <property type="match status" value="1"/>
</dbReference>
<comment type="subunit">
    <text evidence="3 11">Homodimer.</text>
</comment>
<comment type="similarity">
    <text evidence="2 11">Belongs to the class-II aminoacyl-tRNA synthetase family.</text>
</comment>
<evidence type="ECO:0000256" key="8">
    <source>
        <dbReference type="ARBA" id="ARBA00022917"/>
    </source>
</evidence>
<dbReference type="CDD" id="cd00859">
    <property type="entry name" value="HisRS_anticodon"/>
    <property type="match status" value="1"/>
</dbReference>
<dbReference type="InterPro" id="IPR045864">
    <property type="entry name" value="aa-tRNA-synth_II/BPL/LPL"/>
</dbReference>
<evidence type="ECO:0000256" key="7">
    <source>
        <dbReference type="ARBA" id="ARBA00022840"/>
    </source>
</evidence>
<keyword evidence="6 11" id="KW-0547">Nucleotide-binding</keyword>
<feature type="binding site" evidence="12">
    <location>
        <position position="128"/>
    </location>
    <ligand>
        <name>L-histidine</name>
        <dbReference type="ChEBI" id="CHEBI:57595"/>
    </ligand>
</feature>
<dbReference type="InterPro" id="IPR015807">
    <property type="entry name" value="His-tRNA-ligase"/>
</dbReference>
<gene>
    <name evidence="11 14" type="primary">hisS</name>
    <name evidence="14" type="ORF">FIT61_02830</name>
</gene>
<dbReference type="Pfam" id="PF03129">
    <property type="entry name" value="HGTP_anticodon"/>
    <property type="match status" value="1"/>
</dbReference>
<keyword evidence="5 11" id="KW-0436">Ligase</keyword>
<dbReference type="Gene3D" id="3.30.930.10">
    <property type="entry name" value="Bira Bifunctional Protein, Domain 2"/>
    <property type="match status" value="1"/>
</dbReference>
<evidence type="ECO:0000256" key="4">
    <source>
        <dbReference type="ARBA" id="ARBA00022490"/>
    </source>
</evidence>
<dbReference type="CDD" id="cd00773">
    <property type="entry name" value="HisRS-like_core"/>
    <property type="match status" value="1"/>
</dbReference>
<dbReference type="GO" id="GO:0005524">
    <property type="term" value="F:ATP binding"/>
    <property type="evidence" value="ECO:0007669"/>
    <property type="project" value="UniProtKB-UniRule"/>
</dbReference>
<dbReference type="SUPFAM" id="SSF55681">
    <property type="entry name" value="Class II aaRS and biotin synthetases"/>
    <property type="match status" value="1"/>
</dbReference>
<dbReference type="InterPro" id="IPR036621">
    <property type="entry name" value="Anticodon-bd_dom_sf"/>
</dbReference>
<evidence type="ECO:0000256" key="5">
    <source>
        <dbReference type="ARBA" id="ARBA00022598"/>
    </source>
</evidence>
<dbReference type="HAMAP" id="MF_00127">
    <property type="entry name" value="His_tRNA_synth"/>
    <property type="match status" value="1"/>
</dbReference>
<dbReference type="InterPro" id="IPR041715">
    <property type="entry name" value="HisRS-like_core"/>
</dbReference>
<dbReference type="InterPro" id="IPR004154">
    <property type="entry name" value="Anticodon-bd"/>
</dbReference>
<feature type="binding site" evidence="12">
    <location>
        <begin position="263"/>
        <end position="264"/>
    </location>
    <ligand>
        <name>L-histidine</name>
        <dbReference type="ChEBI" id="CHEBI:57595"/>
    </ligand>
</feature>
<evidence type="ECO:0000256" key="6">
    <source>
        <dbReference type="ARBA" id="ARBA00022741"/>
    </source>
</evidence>